<dbReference type="InterPro" id="IPR037012">
    <property type="entry name" value="NanQ/TabA/YiaL_sf"/>
</dbReference>
<name>A0ABU4WGS0_9BACT</name>
<reference evidence="1 2" key="1">
    <citation type="submission" date="2022-03" db="EMBL/GenBank/DDBJ databases">
        <title>Novel taxa within the pig intestine.</title>
        <authorList>
            <person name="Wylensek D."/>
            <person name="Bishof K."/>
            <person name="Afrizal A."/>
            <person name="Clavel T."/>
        </authorList>
    </citation>
    <scope>NUCLEOTIDE SEQUENCE [LARGE SCALE GENOMIC DNA]</scope>
    <source>
        <strain evidence="1 2">CLA-KB-P66</strain>
    </source>
</reference>
<dbReference type="EMBL" id="JALBUT010000003">
    <property type="protein sequence ID" value="MDX8415241.1"/>
    <property type="molecule type" value="Genomic_DNA"/>
</dbReference>
<comment type="caution">
    <text evidence="1">The sequence shown here is derived from an EMBL/GenBank/DDBJ whole genome shotgun (WGS) entry which is preliminary data.</text>
</comment>
<dbReference type="NCBIfam" id="TIGR00022">
    <property type="entry name" value="YhcH/YjgK/YiaL family protein"/>
    <property type="match status" value="1"/>
</dbReference>
<dbReference type="PANTHER" id="PTHR34986:SF1">
    <property type="entry name" value="PROTEIN YIAL"/>
    <property type="match status" value="1"/>
</dbReference>
<dbReference type="RefSeq" id="WP_370396689.1">
    <property type="nucleotide sequence ID" value="NZ_JALBUT010000003.1"/>
</dbReference>
<dbReference type="PANTHER" id="PTHR34986">
    <property type="entry name" value="EVOLVED BETA-GALACTOSIDASE SUBUNIT BETA"/>
    <property type="match status" value="1"/>
</dbReference>
<dbReference type="Proteomes" id="UP001275932">
    <property type="component" value="Unassembled WGS sequence"/>
</dbReference>
<organism evidence="1 2">
    <name type="scientific">Intestinicryptomonas porci</name>
    <dbReference type="NCBI Taxonomy" id="2926320"/>
    <lineage>
        <taxon>Bacteria</taxon>
        <taxon>Pseudomonadati</taxon>
        <taxon>Verrucomicrobiota</taxon>
        <taxon>Opitutia</taxon>
        <taxon>Opitutales</taxon>
        <taxon>Intestinicryptomonaceae</taxon>
        <taxon>Intestinicryptomonas</taxon>
    </lineage>
</organism>
<protein>
    <submittedName>
        <fullName evidence="1">YhcH/YjgK/YiaL family protein</fullName>
    </submittedName>
</protein>
<dbReference type="Pfam" id="PF04074">
    <property type="entry name" value="DUF386"/>
    <property type="match status" value="1"/>
</dbReference>
<sequence>MIKAKLENSKKYSKIHPCFERAFQVLAEIAKNFKAENIEENGVRYLCQTYKTAPACEKKSEVHRKFIDIQFLAKGEEKIHFGSKDSLEVSEVYDGEKDAEFLKGEMEEFCILHSGEFAVFFPEDAHRPGCIAGSEPCEVQKVVVKIPV</sequence>
<evidence type="ECO:0000313" key="1">
    <source>
        <dbReference type="EMBL" id="MDX8415241.1"/>
    </source>
</evidence>
<proteinExistence type="predicted"/>
<evidence type="ECO:0000313" key="2">
    <source>
        <dbReference type="Proteomes" id="UP001275932"/>
    </source>
</evidence>
<keyword evidence="2" id="KW-1185">Reference proteome</keyword>
<gene>
    <name evidence="1" type="ORF">MOX91_03485</name>
</gene>
<dbReference type="SUPFAM" id="SSF51197">
    <property type="entry name" value="Clavaminate synthase-like"/>
    <property type="match status" value="1"/>
</dbReference>
<accession>A0ABU4WGS0</accession>
<dbReference type="Gene3D" id="2.60.120.370">
    <property type="entry name" value="YhcH/YjgK/YiaL"/>
    <property type="match status" value="1"/>
</dbReference>
<dbReference type="InterPro" id="IPR004375">
    <property type="entry name" value="NanQ/TabA/YiaL"/>
</dbReference>